<evidence type="ECO:0000256" key="4">
    <source>
        <dbReference type="SAM" id="MobiDB-lite"/>
    </source>
</evidence>
<dbReference type="EMBL" id="OZ020096">
    <property type="protein sequence ID" value="CAK9255303.1"/>
    <property type="molecule type" value="Genomic_DNA"/>
</dbReference>
<name>A0ABP0VLI9_9BRYO</name>
<dbReference type="Pfam" id="PF24747">
    <property type="entry name" value="Zn-ribbon_GIR1"/>
    <property type="match status" value="1"/>
</dbReference>
<protein>
    <recommendedName>
        <fullName evidence="5">WW domain-containing protein</fullName>
    </recommendedName>
</protein>
<evidence type="ECO:0000313" key="7">
    <source>
        <dbReference type="Proteomes" id="UP001497444"/>
    </source>
</evidence>
<evidence type="ECO:0000259" key="5">
    <source>
        <dbReference type="PROSITE" id="PS50020"/>
    </source>
</evidence>
<dbReference type="InterPro" id="IPR056440">
    <property type="entry name" value="Zn-ribbon_GIR1"/>
</dbReference>
<feature type="compositionally biased region" description="Polar residues" evidence="4">
    <location>
        <begin position="199"/>
        <end position="228"/>
    </location>
</feature>
<feature type="region of interest" description="Disordered" evidence="4">
    <location>
        <begin position="160"/>
        <end position="247"/>
    </location>
</feature>
<dbReference type="InterPro" id="IPR001202">
    <property type="entry name" value="WW_dom"/>
</dbReference>
<sequence>MGVLVKEKLQLQQQQQQQQAGGSVMLKDQARCRRGGRGGGGGGGGVGSTTFVQLELAGEPPLPCGWEKCLDLKSGLIYFKDWNTGTRVYSDPRRQYCNLRPVLMNPRNRIGHDLRVDEDHDDSLNLSLNPPGANCLQQQQQSKRSTLSLTNCLSTSLALHHSQELSRRRRSDSSSSPAESSSPAPPATGPLMSSEPEAATSSCKPSISTPLGSQCSSECLTSPSTTMLHQDDEEEVQQPRSTSRLEPAAVHTLATEPVLLQDQPEACKEEEEEEEEADAGVIMVAVGCKSCMMYIMLPKLHPSCPKCGNSDSLLDFASSLAMPKKQRVEKFNWVK</sequence>
<gene>
    <name evidence="6" type="ORF">CSSPJE1EN1_LOCUS781</name>
</gene>
<keyword evidence="2" id="KW-0963">Cytoplasm</keyword>
<evidence type="ECO:0000256" key="2">
    <source>
        <dbReference type="ARBA" id="ARBA00022490"/>
    </source>
</evidence>
<dbReference type="InterPro" id="IPR051105">
    <property type="entry name" value="WWC/KIBRA_Hippo_Reg"/>
</dbReference>
<evidence type="ECO:0000313" key="6">
    <source>
        <dbReference type="EMBL" id="CAK9255303.1"/>
    </source>
</evidence>
<comment type="subcellular location">
    <subcellularLocation>
        <location evidence="1">Cytoplasm</location>
    </subcellularLocation>
</comment>
<dbReference type="SUPFAM" id="SSF51045">
    <property type="entry name" value="WW domain"/>
    <property type="match status" value="1"/>
</dbReference>
<evidence type="ECO:0000256" key="1">
    <source>
        <dbReference type="ARBA" id="ARBA00004496"/>
    </source>
</evidence>
<keyword evidence="7" id="KW-1185">Reference proteome</keyword>
<evidence type="ECO:0000256" key="3">
    <source>
        <dbReference type="ARBA" id="ARBA00022553"/>
    </source>
</evidence>
<feature type="region of interest" description="Disordered" evidence="4">
    <location>
        <begin position="16"/>
        <end position="45"/>
    </location>
</feature>
<organism evidence="6 7">
    <name type="scientific">Sphagnum jensenii</name>
    <dbReference type="NCBI Taxonomy" id="128206"/>
    <lineage>
        <taxon>Eukaryota</taxon>
        <taxon>Viridiplantae</taxon>
        <taxon>Streptophyta</taxon>
        <taxon>Embryophyta</taxon>
        <taxon>Bryophyta</taxon>
        <taxon>Sphagnophytina</taxon>
        <taxon>Sphagnopsida</taxon>
        <taxon>Sphagnales</taxon>
        <taxon>Sphagnaceae</taxon>
        <taxon>Sphagnum</taxon>
    </lineage>
</organism>
<dbReference type="PANTHER" id="PTHR14791">
    <property type="entry name" value="BOMB/KIRA PROTEINS"/>
    <property type="match status" value="1"/>
</dbReference>
<proteinExistence type="predicted"/>
<keyword evidence="3" id="KW-0597">Phosphoprotein</keyword>
<feature type="domain" description="WW" evidence="5">
    <location>
        <begin position="60"/>
        <end position="94"/>
    </location>
</feature>
<reference evidence="6 7" key="1">
    <citation type="submission" date="2024-02" db="EMBL/GenBank/DDBJ databases">
        <authorList>
            <consortium name="ELIXIR-Norway"/>
            <consortium name="Elixir Norway"/>
        </authorList>
    </citation>
    <scope>NUCLEOTIDE SEQUENCE [LARGE SCALE GENOMIC DNA]</scope>
</reference>
<dbReference type="PROSITE" id="PS50020">
    <property type="entry name" value="WW_DOMAIN_2"/>
    <property type="match status" value="1"/>
</dbReference>
<accession>A0ABP0VLI9</accession>
<dbReference type="PANTHER" id="PTHR14791:SF29">
    <property type="entry name" value="PROTEIN KIBRA"/>
    <property type="match status" value="1"/>
</dbReference>
<dbReference type="InterPro" id="IPR036020">
    <property type="entry name" value="WW_dom_sf"/>
</dbReference>
<feature type="compositionally biased region" description="Low complexity" evidence="4">
    <location>
        <begin position="173"/>
        <end position="182"/>
    </location>
</feature>
<dbReference type="Proteomes" id="UP001497444">
    <property type="component" value="Chromosome 1"/>
</dbReference>
<dbReference type="Gene3D" id="2.20.70.10">
    <property type="match status" value="1"/>
</dbReference>